<name>A0A974PR36_9HYPH</name>
<dbReference type="InterPro" id="IPR000477">
    <property type="entry name" value="RT_dom"/>
</dbReference>
<organism evidence="2 3">
    <name type="scientific">Xanthobacter dioxanivorans</name>
    <dbReference type="NCBI Taxonomy" id="2528964"/>
    <lineage>
        <taxon>Bacteria</taxon>
        <taxon>Pseudomonadati</taxon>
        <taxon>Pseudomonadota</taxon>
        <taxon>Alphaproteobacteria</taxon>
        <taxon>Hyphomicrobiales</taxon>
        <taxon>Xanthobacteraceae</taxon>
        <taxon>Xanthobacter</taxon>
    </lineage>
</organism>
<keyword evidence="2" id="KW-0695">RNA-directed DNA polymerase</keyword>
<dbReference type="Pfam" id="PF00078">
    <property type="entry name" value="RVT_1"/>
    <property type="match status" value="1"/>
</dbReference>
<gene>
    <name evidence="2" type="ORF">EZH22_05515</name>
</gene>
<dbReference type="Proteomes" id="UP000596427">
    <property type="component" value="Chromosome"/>
</dbReference>
<proteinExistence type="predicted"/>
<feature type="domain" description="Reverse transcriptase" evidence="1">
    <location>
        <begin position="61"/>
        <end position="278"/>
    </location>
</feature>
<dbReference type="GO" id="GO:0003964">
    <property type="term" value="F:RNA-directed DNA polymerase activity"/>
    <property type="evidence" value="ECO:0007669"/>
    <property type="project" value="UniProtKB-KW"/>
</dbReference>
<dbReference type="CDD" id="cd01646">
    <property type="entry name" value="RT_Bac_retron_I"/>
    <property type="match status" value="1"/>
</dbReference>
<reference evidence="2 3" key="1">
    <citation type="submission" date="2020-10" db="EMBL/GenBank/DDBJ databases">
        <title>Degradation of 1,4-Dioxane by Xanthobacter sp. YN2, via a Novel Group-2 Soluble Di-Iron Monooxygenase.</title>
        <authorList>
            <person name="Ma F."/>
            <person name="Wang Y."/>
            <person name="Yang J."/>
            <person name="Guo H."/>
            <person name="Su D."/>
            <person name="Yu L."/>
        </authorList>
    </citation>
    <scope>NUCLEOTIDE SEQUENCE [LARGE SCALE GENOMIC DNA]</scope>
    <source>
        <strain evidence="2 3">YN2</strain>
    </source>
</reference>
<accession>A0A974PR36</accession>
<dbReference type="EMBL" id="CP063362">
    <property type="protein sequence ID" value="QRG07834.1"/>
    <property type="molecule type" value="Genomic_DNA"/>
</dbReference>
<dbReference type="AlphaFoldDB" id="A0A974PR36"/>
<evidence type="ECO:0000313" key="2">
    <source>
        <dbReference type="EMBL" id="QRG07834.1"/>
    </source>
</evidence>
<protein>
    <submittedName>
        <fullName evidence="2">RNA-directed DNA polymerase</fullName>
    </submittedName>
</protein>
<keyword evidence="2" id="KW-0808">Transferase</keyword>
<keyword evidence="3" id="KW-1185">Reference proteome</keyword>
<dbReference type="PROSITE" id="PS50878">
    <property type="entry name" value="RT_POL"/>
    <property type="match status" value="1"/>
</dbReference>
<evidence type="ECO:0000259" key="1">
    <source>
        <dbReference type="PROSITE" id="PS50878"/>
    </source>
</evidence>
<evidence type="ECO:0000313" key="3">
    <source>
        <dbReference type="Proteomes" id="UP000596427"/>
    </source>
</evidence>
<keyword evidence="2" id="KW-0548">Nucleotidyltransferase</keyword>
<sequence>MVVIMSLKRDLLAKGYLPENLPPIFSSVKLGDFLSTRSDYQTHKKIATRPATHNSSKRGMTRRQFSVAHPVMAHDSAKIIDDRSSELNQFFLKSNFSLSRPIYDEKSDRAVNISTHSELEKVISEKLSVYRFIAKTDISRFYHSIYTHSIPWALHGRLAAKEDRSFDSNLIWGNKIDQIIRQGQDGQTIGIPVGPDASRYFAEIVATAIDADFEERFVGKNIGIVRHVDDVWIGANSHGDAEQALWKYRESIRHFELDINESKTKIYDADFSFADYWPLEISNLISLAVDGPPRRSEDRLRSALEFAFSLAVKNNDDGILKYTIRQIDNSGIKTSYWNVFEPFLKRVTAHFGHAVDYVMRVIIWRQYVKGDVDINVWSGLIKELITKHGRLGNDSEVCWLIFASLRLNIDLKEIETSVIANNCASLSILSTLVAAELGMMRKSIFDDVIPVCGSDGGYGPYWPVIMEWKTRDWPRKNKFPCKNELMKDIQNDKISLILTDAKIHVFDDVDEGDFSAITRAIEPRISIYDNDGEGDEDEEEFLF</sequence>
<dbReference type="KEGG" id="xdi:EZH22_05515"/>